<dbReference type="Proteomes" id="UP000187344">
    <property type="component" value="Unassembled WGS sequence"/>
</dbReference>
<dbReference type="RefSeq" id="WP_075870121.1">
    <property type="nucleotide sequence ID" value="NZ_CAMLLS010000003.1"/>
</dbReference>
<dbReference type="EMBL" id="LXYT01000002">
    <property type="protein sequence ID" value="OLY43223.1"/>
    <property type="molecule type" value="Genomic_DNA"/>
</dbReference>
<dbReference type="EC" id="2.7.13.3" evidence="2"/>
<reference evidence="8 9" key="1">
    <citation type="submission" date="2016-12" db="EMBL/GenBank/DDBJ databases">
        <title>Comparative genomics of Bartonella apis.</title>
        <authorList>
            <person name="Engel P."/>
        </authorList>
    </citation>
    <scope>NUCLEOTIDE SEQUENCE [LARGE SCALE GENOMIC DNA]</scope>
    <source>
        <strain evidence="8 9">PEB0149</strain>
    </source>
</reference>
<dbReference type="OrthoDB" id="9813151at2"/>
<evidence type="ECO:0000256" key="1">
    <source>
        <dbReference type="ARBA" id="ARBA00000085"/>
    </source>
</evidence>
<dbReference type="InterPro" id="IPR005467">
    <property type="entry name" value="His_kinase_dom"/>
</dbReference>
<evidence type="ECO:0000256" key="4">
    <source>
        <dbReference type="ARBA" id="ARBA00022679"/>
    </source>
</evidence>
<feature type="domain" description="Histidine kinase" evidence="7">
    <location>
        <begin position="128"/>
        <end position="345"/>
    </location>
</feature>
<sequence length="396" mass="43428">MMRKTGSDKVLIGTMETLNATLTVNSQGILLQNAAPNCFLGYLKQSDSLSDHVHINDRIILLSFLADVRENRIASPISIRMNGLDRTRFVSVIVHCLSTDQKVIKLFIEANSDEINDIDVSAVSPFARAAHEMRTPLNAILGFADLLDFVEDKSAADGKRHEYIAMIKKAGNHLLGIVNKTLKDQNRQLDENGAGTCLVANVLNETLELTLPLHGHRKIALAGTEIPISCCLDTLSFRQICMNLISNAIKYSNDDGHIDIHVATRSDNYCEITIKDDGIGMDEQHIARLGLPFLRASDVVVCKIEGVGLGLAMVFDLVKRANGQISFESQKGKGTRVKLLLPIDPTRLVTPFNNSSTEPVNGDGSSNNQYLLTPKTKIRNNGKSTKNITNPSRKTA</sequence>
<comment type="catalytic activity">
    <reaction evidence="1">
        <text>ATP + protein L-histidine = ADP + protein N-phospho-L-histidine.</text>
        <dbReference type="EC" id="2.7.13.3"/>
    </reaction>
</comment>
<dbReference type="CDD" id="cd00075">
    <property type="entry name" value="HATPase"/>
    <property type="match status" value="1"/>
</dbReference>
<evidence type="ECO:0000256" key="6">
    <source>
        <dbReference type="SAM" id="MobiDB-lite"/>
    </source>
</evidence>
<feature type="region of interest" description="Disordered" evidence="6">
    <location>
        <begin position="350"/>
        <end position="396"/>
    </location>
</feature>
<evidence type="ECO:0000259" key="7">
    <source>
        <dbReference type="PROSITE" id="PS50109"/>
    </source>
</evidence>
<dbReference type="PROSITE" id="PS50109">
    <property type="entry name" value="HIS_KIN"/>
    <property type="match status" value="1"/>
</dbReference>
<dbReference type="InterPro" id="IPR003661">
    <property type="entry name" value="HisK_dim/P_dom"/>
</dbReference>
<name>A0A1R0F8B8_9HYPH</name>
<dbReference type="SUPFAM" id="SSF55874">
    <property type="entry name" value="ATPase domain of HSP90 chaperone/DNA topoisomerase II/histidine kinase"/>
    <property type="match status" value="1"/>
</dbReference>
<evidence type="ECO:0000256" key="3">
    <source>
        <dbReference type="ARBA" id="ARBA00022553"/>
    </source>
</evidence>
<dbReference type="PANTHER" id="PTHR43047">
    <property type="entry name" value="TWO-COMPONENT HISTIDINE PROTEIN KINASE"/>
    <property type="match status" value="1"/>
</dbReference>
<dbReference type="Gene3D" id="3.30.565.10">
    <property type="entry name" value="Histidine kinase-like ATPase, C-terminal domain"/>
    <property type="match status" value="1"/>
</dbReference>
<dbReference type="InterPro" id="IPR004358">
    <property type="entry name" value="Sig_transdc_His_kin-like_C"/>
</dbReference>
<dbReference type="GeneID" id="92991660"/>
<feature type="compositionally biased region" description="Polar residues" evidence="6">
    <location>
        <begin position="379"/>
        <end position="396"/>
    </location>
</feature>
<evidence type="ECO:0000313" key="9">
    <source>
        <dbReference type="Proteomes" id="UP000187344"/>
    </source>
</evidence>
<protein>
    <recommendedName>
        <fullName evidence="2">histidine kinase</fullName>
        <ecNumber evidence="2">2.7.13.3</ecNumber>
    </recommendedName>
</protein>
<organism evidence="8 9">
    <name type="scientific">Bartonella apis</name>
    <dbReference type="NCBI Taxonomy" id="1686310"/>
    <lineage>
        <taxon>Bacteria</taxon>
        <taxon>Pseudomonadati</taxon>
        <taxon>Pseudomonadota</taxon>
        <taxon>Alphaproteobacteria</taxon>
        <taxon>Hyphomicrobiales</taxon>
        <taxon>Bartonellaceae</taxon>
        <taxon>Bartonella</taxon>
    </lineage>
</organism>
<dbReference type="AlphaFoldDB" id="A0A1R0F8B8"/>
<dbReference type="GO" id="GO:0005886">
    <property type="term" value="C:plasma membrane"/>
    <property type="evidence" value="ECO:0007669"/>
    <property type="project" value="TreeGrafter"/>
</dbReference>
<keyword evidence="4" id="KW-0808">Transferase</keyword>
<keyword evidence="3" id="KW-0597">Phosphoprotein</keyword>
<comment type="caution">
    <text evidence="8">The sequence shown here is derived from an EMBL/GenBank/DDBJ whole genome shotgun (WGS) entry which is preliminary data.</text>
</comment>
<dbReference type="SUPFAM" id="SSF47384">
    <property type="entry name" value="Homodimeric domain of signal transducing histidine kinase"/>
    <property type="match status" value="1"/>
</dbReference>
<dbReference type="InterPro" id="IPR036097">
    <property type="entry name" value="HisK_dim/P_sf"/>
</dbReference>
<dbReference type="InterPro" id="IPR003594">
    <property type="entry name" value="HATPase_dom"/>
</dbReference>
<dbReference type="CDD" id="cd00082">
    <property type="entry name" value="HisKA"/>
    <property type="match status" value="1"/>
</dbReference>
<proteinExistence type="predicted"/>
<dbReference type="GO" id="GO:0000155">
    <property type="term" value="F:phosphorelay sensor kinase activity"/>
    <property type="evidence" value="ECO:0007669"/>
    <property type="project" value="InterPro"/>
</dbReference>
<dbReference type="Pfam" id="PF00512">
    <property type="entry name" value="HisKA"/>
    <property type="match status" value="1"/>
</dbReference>
<accession>A0A1R0F8B8</accession>
<evidence type="ECO:0000256" key="2">
    <source>
        <dbReference type="ARBA" id="ARBA00012438"/>
    </source>
</evidence>
<evidence type="ECO:0000313" key="8">
    <source>
        <dbReference type="EMBL" id="OLY43223.1"/>
    </source>
</evidence>
<evidence type="ECO:0000256" key="5">
    <source>
        <dbReference type="ARBA" id="ARBA00022777"/>
    </source>
</evidence>
<keyword evidence="5 8" id="KW-0418">Kinase</keyword>
<dbReference type="Gene3D" id="1.10.287.130">
    <property type="match status" value="1"/>
</dbReference>
<gene>
    <name evidence="8" type="ORF">PEB0149_006470</name>
</gene>
<dbReference type="PRINTS" id="PR00344">
    <property type="entry name" value="BCTRLSENSOR"/>
</dbReference>
<dbReference type="GO" id="GO:0009927">
    <property type="term" value="F:histidine phosphotransfer kinase activity"/>
    <property type="evidence" value="ECO:0007669"/>
    <property type="project" value="TreeGrafter"/>
</dbReference>
<keyword evidence="9" id="KW-1185">Reference proteome</keyword>
<feature type="compositionally biased region" description="Polar residues" evidence="6">
    <location>
        <begin position="351"/>
        <end position="371"/>
    </location>
</feature>
<dbReference type="InterPro" id="IPR036890">
    <property type="entry name" value="HATPase_C_sf"/>
</dbReference>
<dbReference type="SMART" id="SM00387">
    <property type="entry name" value="HATPase_c"/>
    <property type="match status" value="1"/>
</dbReference>
<dbReference type="PANTHER" id="PTHR43047:SF72">
    <property type="entry name" value="OSMOSENSING HISTIDINE PROTEIN KINASE SLN1"/>
    <property type="match status" value="1"/>
</dbReference>
<dbReference type="Pfam" id="PF02518">
    <property type="entry name" value="HATPase_c"/>
    <property type="match status" value="1"/>
</dbReference>
<dbReference type="SMART" id="SM00388">
    <property type="entry name" value="HisKA"/>
    <property type="match status" value="1"/>
</dbReference>